<evidence type="ECO:0000256" key="3">
    <source>
        <dbReference type="ARBA" id="ARBA00022490"/>
    </source>
</evidence>
<dbReference type="InterPro" id="IPR001498">
    <property type="entry name" value="Impact_N"/>
</dbReference>
<evidence type="ECO:0000313" key="10">
    <source>
        <dbReference type="Proteomes" id="UP000624404"/>
    </source>
</evidence>
<name>A0A8H2VS41_9HELO</name>
<dbReference type="AlphaFoldDB" id="A0A8H2VS41"/>
<dbReference type="PROSITE" id="PS00910">
    <property type="entry name" value="UPF0029"/>
    <property type="match status" value="1"/>
</dbReference>
<evidence type="ECO:0000256" key="6">
    <source>
        <dbReference type="ARBA" id="ARBA00023016"/>
    </source>
</evidence>
<evidence type="ECO:0000256" key="1">
    <source>
        <dbReference type="ARBA" id="ARBA00004496"/>
    </source>
</evidence>
<dbReference type="Pfam" id="PF05773">
    <property type="entry name" value="RWD"/>
    <property type="match status" value="1"/>
</dbReference>
<dbReference type="GO" id="GO:0005737">
    <property type="term" value="C:cytoplasm"/>
    <property type="evidence" value="ECO:0007669"/>
    <property type="project" value="UniProtKB-SubCell"/>
</dbReference>
<keyword evidence="5" id="KW-0810">Translation regulation</keyword>
<dbReference type="Pfam" id="PF01205">
    <property type="entry name" value="Impact_N"/>
    <property type="match status" value="1"/>
</dbReference>
<dbReference type="SUPFAM" id="SSF54495">
    <property type="entry name" value="UBC-like"/>
    <property type="match status" value="1"/>
</dbReference>
<dbReference type="InterPro" id="IPR036956">
    <property type="entry name" value="Impact_N_sf"/>
</dbReference>
<dbReference type="Gene3D" id="3.10.110.10">
    <property type="entry name" value="Ubiquitin Conjugating Enzyme"/>
    <property type="match status" value="1"/>
</dbReference>
<dbReference type="InterPro" id="IPR020569">
    <property type="entry name" value="UPF0029_Impact_CS"/>
</dbReference>
<comment type="subcellular location">
    <subcellularLocation>
        <location evidence="1">Cytoplasm</location>
    </subcellularLocation>
</comment>
<feature type="compositionally biased region" description="Acidic residues" evidence="7">
    <location>
        <begin position="120"/>
        <end position="140"/>
    </location>
</feature>
<evidence type="ECO:0000256" key="2">
    <source>
        <dbReference type="ARBA" id="ARBA00007665"/>
    </source>
</evidence>
<dbReference type="InterPro" id="IPR006575">
    <property type="entry name" value="RWD_dom"/>
</dbReference>
<accession>A0A8H2VS41</accession>
<organism evidence="9 10">
    <name type="scientific">Sclerotinia trifoliorum</name>
    <dbReference type="NCBI Taxonomy" id="28548"/>
    <lineage>
        <taxon>Eukaryota</taxon>
        <taxon>Fungi</taxon>
        <taxon>Dikarya</taxon>
        <taxon>Ascomycota</taxon>
        <taxon>Pezizomycotina</taxon>
        <taxon>Leotiomycetes</taxon>
        <taxon>Helotiales</taxon>
        <taxon>Sclerotiniaceae</taxon>
        <taxon>Sclerotinia</taxon>
    </lineage>
</organism>
<evidence type="ECO:0000256" key="5">
    <source>
        <dbReference type="ARBA" id="ARBA00022845"/>
    </source>
</evidence>
<dbReference type="Proteomes" id="UP000624404">
    <property type="component" value="Unassembled WGS sequence"/>
</dbReference>
<reference evidence="9" key="1">
    <citation type="submission" date="2020-10" db="EMBL/GenBank/DDBJ databases">
        <authorList>
            <person name="Kusch S."/>
        </authorList>
    </citation>
    <scope>NUCLEOTIDE SEQUENCE</scope>
    <source>
        <strain evidence="9">SwB9</strain>
    </source>
</reference>
<keyword evidence="3" id="KW-0963">Cytoplasm</keyword>
<dbReference type="EMBL" id="CAJHIA010000010">
    <property type="protein sequence ID" value="CAD6443654.1"/>
    <property type="molecule type" value="Genomic_DNA"/>
</dbReference>
<keyword evidence="6" id="KW-0346">Stress response</keyword>
<gene>
    <name evidence="9" type="ORF">SCLTRI_LOCUS3446</name>
</gene>
<dbReference type="Gene3D" id="3.30.230.30">
    <property type="entry name" value="Impact, N-terminal domain"/>
    <property type="match status" value="1"/>
</dbReference>
<dbReference type="OrthoDB" id="69641at2759"/>
<proteinExistence type="inferred from homology"/>
<dbReference type="InterPro" id="IPR023582">
    <property type="entry name" value="Impact"/>
</dbReference>
<evidence type="ECO:0000259" key="8">
    <source>
        <dbReference type="PROSITE" id="PS50908"/>
    </source>
</evidence>
<sequence>MSEDLLNEIEAINSIYGPSTLVSADETSPSNEINEIYILALPNQDTSLRIQFPAAYPDVPPVILGTQHAGQNARKGDAGKLVEFVRTVVGRTWRVGEVCLFDVIEEVEGGFGIGGGVNEDKDEGDEEEEKGEELRDDEELRDGYTLLERKHEEQNQNQDISITHPPNWILSSITTELKSTFIARCISVSSPTLASQYIQNLLSTDKKVRSATHNITAWRIKTDNGITYQDCDDDGESAAGGRLLHLMQLMDLWNVMVVVTRWYGGQKLGARRFAVINAVARDAFVKGGFVVEKGDGKKGKK</sequence>
<dbReference type="GO" id="GO:0006446">
    <property type="term" value="P:regulation of translational initiation"/>
    <property type="evidence" value="ECO:0007669"/>
    <property type="project" value="TreeGrafter"/>
</dbReference>
<comment type="similarity">
    <text evidence="2">Belongs to the IMPACT family.</text>
</comment>
<dbReference type="SUPFAM" id="SSF54211">
    <property type="entry name" value="Ribosomal protein S5 domain 2-like"/>
    <property type="match status" value="1"/>
</dbReference>
<dbReference type="CDD" id="cd23822">
    <property type="entry name" value="RWD_ScYIH1-like"/>
    <property type="match status" value="1"/>
</dbReference>
<feature type="region of interest" description="Disordered" evidence="7">
    <location>
        <begin position="112"/>
        <end position="140"/>
    </location>
</feature>
<keyword evidence="10" id="KW-1185">Reference proteome</keyword>
<feature type="domain" description="RWD" evidence="8">
    <location>
        <begin position="7"/>
        <end position="114"/>
    </location>
</feature>
<dbReference type="PANTHER" id="PTHR16301">
    <property type="entry name" value="IMPACT-RELATED"/>
    <property type="match status" value="1"/>
</dbReference>
<dbReference type="PANTHER" id="PTHR16301:SF25">
    <property type="entry name" value="PROTEIN IMPACT"/>
    <property type="match status" value="1"/>
</dbReference>
<evidence type="ECO:0000256" key="4">
    <source>
        <dbReference type="ARBA" id="ARBA00022491"/>
    </source>
</evidence>
<evidence type="ECO:0000256" key="7">
    <source>
        <dbReference type="SAM" id="MobiDB-lite"/>
    </source>
</evidence>
<dbReference type="GO" id="GO:0140469">
    <property type="term" value="P:GCN2-mediated signaling"/>
    <property type="evidence" value="ECO:0007669"/>
    <property type="project" value="TreeGrafter"/>
</dbReference>
<keyword evidence="4" id="KW-0678">Repressor</keyword>
<dbReference type="InterPro" id="IPR020568">
    <property type="entry name" value="Ribosomal_Su5_D2-typ_SF"/>
</dbReference>
<protein>
    <submittedName>
        <fullName evidence="9">B1c3478c-0cf1-4eef-af48-bbafc0175a85-CDS</fullName>
    </submittedName>
</protein>
<evidence type="ECO:0000313" key="9">
    <source>
        <dbReference type="EMBL" id="CAD6443654.1"/>
    </source>
</evidence>
<dbReference type="PROSITE" id="PS50908">
    <property type="entry name" value="RWD"/>
    <property type="match status" value="1"/>
</dbReference>
<comment type="caution">
    <text evidence="9">The sequence shown here is derived from an EMBL/GenBank/DDBJ whole genome shotgun (WGS) entry which is preliminary data.</text>
</comment>
<dbReference type="InterPro" id="IPR016135">
    <property type="entry name" value="UBQ-conjugating_enzyme/RWD"/>
</dbReference>